<keyword evidence="2" id="KW-1185">Reference proteome</keyword>
<proteinExistence type="predicted"/>
<reference evidence="1" key="1">
    <citation type="submission" date="2021-05" db="EMBL/GenBank/DDBJ databases">
        <authorList>
            <person name="Scholz U."/>
            <person name="Mascher M."/>
            <person name="Fiebig A."/>
        </authorList>
    </citation>
    <scope>NUCLEOTIDE SEQUENCE [LARGE SCALE GENOMIC DNA]</scope>
</reference>
<name>A0ACD5TWN7_AVESA</name>
<dbReference type="Proteomes" id="UP001732700">
    <property type="component" value="Chromosome 1D"/>
</dbReference>
<reference evidence="1" key="2">
    <citation type="submission" date="2025-09" db="UniProtKB">
        <authorList>
            <consortium name="EnsemblPlants"/>
        </authorList>
    </citation>
    <scope>IDENTIFICATION</scope>
</reference>
<evidence type="ECO:0000313" key="1">
    <source>
        <dbReference type="EnsemblPlants" id="AVESA.00010b.r2.1DG0140960.1.CDS.1"/>
    </source>
</evidence>
<dbReference type="EnsemblPlants" id="AVESA.00010b.r2.1DG0140960.1">
    <property type="protein sequence ID" value="AVESA.00010b.r2.1DG0140960.1.CDS.1"/>
    <property type="gene ID" value="AVESA.00010b.r2.1DG0140960"/>
</dbReference>
<protein>
    <submittedName>
        <fullName evidence="1">Uncharacterized protein</fullName>
    </submittedName>
</protein>
<evidence type="ECO:0000313" key="2">
    <source>
        <dbReference type="Proteomes" id="UP001732700"/>
    </source>
</evidence>
<organism evidence="1 2">
    <name type="scientific">Avena sativa</name>
    <name type="common">Oat</name>
    <dbReference type="NCBI Taxonomy" id="4498"/>
    <lineage>
        <taxon>Eukaryota</taxon>
        <taxon>Viridiplantae</taxon>
        <taxon>Streptophyta</taxon>
        <taxon>Embryophyta</taxon>
        <taxon>Tracheophyta</taxon>
        <taxon>Spermatophyta</taxon>
        <taxon>Magnoliopsida</taxon>
        <taxon>Liliopsida</taxon>
        <taxon>Poales</taxon>
        <taxon>Poaceae</taxon>
        <taxon>BOP clade</taxon>
        <taxon>Pooideae</taxon>
        <taxon>Poodae</taxon>
        <taxon>Poeae</taxon>
        <taxon>Poeae Chloroplast Group 1 (Aveneae type)</taxon>
        <taxon>Aveninae</taxon>
        <taxon>Avena</taxon>
    </lineage>
</organism>
<sequence>MGRSKGAAARRRKAAATRKTNTLTIAELPEDEEAPSPCRSLSPDLLASIHDRLGFLDRVAFAAVFASSCDHDDLFQPHAPWLVFPGNDPAETVQLFSIADRRGATVPAPAPALRGHVVVGSSRGWLATADVRGQIYLVNPATGEQRELPHLSTMGVFLPSTGYSHFSLINDDYLTIRYGHGPPFAEHWQRPHARTCSYAAHQMRMWFYRKVVLSSSPARPGNYAVMLITEWRNRALAFATAEDPVWRLAPSRDGVEDAIHHDGRFYSVSYTGVVEAWQRDAESGAYTSTAVAPRLAVEEHKEEDREPPCRKYLATAPGGRLMVVIKYTKEPKDRISRDEWSCSFKVHVLGDDGQWKETSDIGDLALFVGVNTSLCVPTKGRPQIKAGCIYYTDDKLGLAELGIYACDLRAVGVYSLKDGTLNKIEAAPRFYRPPAWITPSIP</sequence>
<accession>A0ACD5TWN7</accession>